<dbReference type="PANTHER" id="PTHR13285:SF23">
    <property type="entry name" value="TEICHOIC ACID D-ALANYLTRANSFERASE"/>
    <property type="match status" value="1"/>
</dbReference>
<sequence>MLFNSAVFITGFLPIVLLGFFLLTGTGRSRLAVLWLTAASLVFYGWWNPANVPLLFGSIVFNYLLGGYLLRHPSKAVLALGVIANILLLVYYKYTGFLFGTLDDALDLGWSIDEIILPLAISFFTFQQIAYLVDAHDGEVVEHDFLNYCLFITFFPQLIAGPITHHGEMFDQFKDKTTFRPRLDNISIGATVFLLGLFKKVVIADPLGEKASPIFALAADGTTPGLYDAWTGALSYTLQIYFDFSGYTDMAIGLGLLFGISLPTNFNSPFKARNVIDYWSRWHMTLTRFLTAYIYNPIVMRTTRARMSAGKPLPKRGKMNASTFIALVAYPTILTMFISGVWHGAGWQFVAFGLLHGFYLIVAHGWRTYKVSKGWKLDSDRLVHKIPAVLLTFSCVVVAMVFFRASTLSAALTMLSGMVGVGSTAADLELRRDDAVTFLKIGLLLAFVWTLPNIQQWMSHVRTALNARPQEHWIMRWFPGMTWHPSPTMGVALGVLGFFALACAFSVAPTEFLYFQF</sequence>
<feature type="transmembrane region" description="Helical" evidence="12">
    <location>
        <begin position="115"/>
        <end position="133"/>
    </location>
</feature>
<keyword evidence="7 11" id="KW-0016">Alginate biosynthesis</keyword>
<dbReference type="GO" id="GO:0005886">
    <property type="term" value="C:plasma membrane"/>
    <property type="evidence" value="ECO:0007669"/>
    <property type="project" value="UniProtKB-SubCell"/>
</dbReference>
<dbReference type="PANTHER" id="PTHR13285">
    <property type="entry name" value="ACYLTRANSFERASE"/>
    <property type="match status" value="1"/>
</dbReference>
<keyword evidence="9 11" id="KW-0472">Membrane</keyword>
<dbReference type="UniPathway" id="UPA00286"/>
<feature type="transmembrane region" description="Helical" evidence="12">
    <location>
        <begin position="386"/>
        <end position="403"/>
    </location>
</feature>
<keyword evidence="4 11" id="KW-1003">Cell membrane</keyword>
<comment type="similarity">
    <text evidence="3 11">Belongs to the membrane-bound acyltransferase family.</text>
</comment>
<keyword evidence="10 11" id="KW-0012">Acyltransferase</keyword>
<evidence type="ECO:0000256" key="2">
    <source>
        <dbReference type="ARBA" id="ARBA00005182"/>
    </source>
</evidence>
<dbReference type="RefSeq" id="WP_145137949.1">
    <property type="nucleotide sequence ID" value="NZ_VLKY01000002.1"/>
</dbReference>
<evidence type="ECO:0000256" key="9">
    <source>
        <dbReference type="ARBA" id="ARBA00023136"/>
    </source>
</evidence>
<feature type="transmembrane region" description="Helical" evidence="12">
    <location>
        <begin position="185"/>
        <end position="202"/>
    </location>
</feature>
<feature type="transmembrane region" description="Helical" evidence="12">
    <location>
        <begin position="53"/>
        <end position="70"/>
    </location>
</feature>
<evidence type="ECO:0000256" key="7">
    <source>
        <dbReference type="ARBA" id="ARBA00022841"/>
    </source>
</evidence>
<keyword evidence="5 11" id="KW-0808">Transferase</keyword>
<feature type="transmembrane region" description="Helical" evidence="12">
    <location>
        <begin position="6"/>
        <end position="24"/>
    </location>
</feature>
<dbReference type="OrthoDB" id="139172at2"/>
<keyword evidence="8 12" id="KW-1133">Transmembrane helix</keyword>
<dbReference type="EC" id="2.3.1.-" evidence="11"/>
<dbReference type="PIRSF" id="PIRSF016636">
    <property type="entry name" value="AlgI_DltB"/>
    <property type="match status" value="1"/>
</dbReference>
<dbReference type="Proteomes" id="UP000316905">
    <property type="component" value="Unassembled WGS sequence"/>
</dbReference>
<accession>A0A562QMZ6</accession>
<feature type="transmembrane region" description="Helical" evidence="12">
    <location>
        <begin position="282"/>
        <end position="300"/>
    </location>
</feature>
<feature type="transmembrane region" description="Helical" evidence="12">
    <location>
        <begin position="244"/>
        <end position="262"/>
    </location>
</feature>
<reference evidence="13 14" key="1">
    <citation type="journal article" date="2015" name="Stand. Genomic Sci.">
        <title>Genomic Encyclopedia of Bacterial and Archaeal Type Strains, Phase III: the genomes of soil and plant-associated and newly described type strains.</title>
        <authorList>
            <person name="Whitman W.B."/>
            <person name="Woyke T."/>
            <person name="Klenk H.P."/>
            <person name="Zhou Y."/>
            <person name="Lilburn T.G."/>
            <person name="Beck B.J."/>
            <person name="De Vos P."/>
            <person name="Vandamme P."/>
            <person name="Eisen J.A."/>
            <person name="Garrity G."/>
            <person name="Hugenholtz P."/>
            <person name="Kyrpides N.C."/>
        </authorList>
    </citation>
    <scope>NUCLEOTIDE SEQUENCE [LARGE SCALE GENOMIC DNA]</scope>
    <source>
        <strain evidence="13 14">CGMCC 1.6858</strain>
    </source>
</reference>
<dbReference type="InterPro" id="IPR051085">
    <property type="entry name" value="MB_O-acyltransferase"/>
</dbReference>
<proteinExistence type="inferred from homology"/>
<dbReference type="AlphaFoldDB" id="A0A562QMZ6"/>
<comment type="caution">
    <text evidence="13">The sequence shown here is derived from an EMBL/GenBank/DDBJ whole genome shotgun (WGS) entry which is preliminary data.</text>
</comment>
<evidence type="ECO:0000313" key="14">
    <source>
        <dbReference type="Proteomes" id="UP000316905"/>
    </source>
</evidence>
<evidence type="ECO:0000256" key="1">
    <source>
        <dbReference type="ARBA" id="ARBA00004429"/>
    </source>
</evidence>
<evidence type="ECO:0000256" key="5">
    <source>
        <dbReference type="ARBA" id="ARBA00022679"/>
    </source>
</evidence>
<feature type="transmembrane region" description="Helical" evidence="12">
    <location>
        <begin position="31"/>
        <end position="47"/>
    </location>
</feature>
<dbReference type="PIRSF" id="PIRSF500217">
    <property type="entry name" value="AlgI"/>
    <property type="match status" value="1"/>
</dbReference>
<feature type="transmembrane region" description="Helical" evidence="12">
    <location>
        <begin position="145"/>
        <end position="165"/>
    </location>
</feature>
<gene>
    <name evidence="13" type="ORF">IQ22_00652</name>
</gene>
<feature type="transmembrane region" description="Helical" evidence="12">
    <location>
        <begin position="435"/>
        <end position="452"/>
    </location>
</feature>
<dbReference type="GO" id="GO:0042121">
    <property type="term" value="P:alginic acid biosynthetic process"/>
    <property type="evidence" value="ECO:0007669"/>
    <property type="project" value="UniProtKB-UniRule"/>
</dbReference>
<feature type="transmembrane region" description="Helical" evidence="12">
    <location>
        <begin position="491"/>
        <end position="515"/>
    </location>
</feature>
<evidence type="ECO:0000256" key="12">
    <source>
        <dbReference type="SAM" id="Phobius"/>
    </source>
</evidence>
<dbReference type="GO" id="GO:0016746">
    <property type="term" value="F:acyltransferase activity"/>
    <property type="evidence" value="ECO:0007669"/>
    <property type="project" value="UniProtKB-KW"/>
</dbReference>
<keyword evidence="11" id="KW-0997">Cell inner membrane</keyword>
<protein>
    <recommendedName>
        <fullName evidence="11">Probable alginate O-acetylase</fullName>
        <ecNumber evidence="11">2.3.1.-</ecNumber>
    </recommendedName>
</protein>
<keyword evidence="6 11" id="KW-0812">Transmembrane</keyword>
<keyword evidence="14" id="KW-1185">Reference proteome</keyword>
<evidence type="ECO:0000256" key="11">
    <source>
        <dbReference type="PIRNR" id="PIRNR016636"/>
    </source>
</evidence>
<dbReference type="InterPro" id="IPR028362">
    <property type="entry name" value="AlgI"/>
</dbReference>
<feature type="transmembrane region" description="Helical" evidence="12">
    <location>
        <begin position="77"/>
        <end position="95"/>
    </location>
</feature>
<feature type="transmembrane region" description="Helical" evidence="12">
    <location>
        <begin position="347"/>
        <end position="366"/>
    </location>
</feature>
<comment type="subcellular location">
    <subcellularLocation>
        <location evidence="1">Cell inner membrane</location>
        <topology evidence="1">Multi-pass membrane protein</topology>
    </subcellularLocation>
</comment>
<evidence type="ECO:0000256" key="3">
    <source>
        <dbReference type="ARBA" id="ARBA00010323"/>
    </source>
</evidence>
<evidence type="ECO:0000256" key="10">
    <source>
        <dbReference type="ARBA" id="ARBA00023315"/>
    </source>
</evidence>
<dbReference type="Pfam" id="PF03062">
    <property type="entry name" value="MBOAT"/>
    <property type="match status" value="1"/>
</dbReference>
<dbReference type="EMBL" id="VLKY01000002">
    <property type="protein sequence ID" value="TWI57436.1"/>
    <property type="molecule type" value="Genomic_DNA"/>
</dbReference>
<evidence type="ECO:0000313" key="13">
    <source>
        <dbReference type="EMBL" id="TWI57436.1"/>
    </source>
</evidence>
<organism evidence="13 14">
    <name type="scientific">Pseudomonas duriflava</name>
    <dbReference type="NCBI Taxonomy" id="459528"/>
    <lineage>
        <taxon>Bacteria</taxon>
        <taxon>Pseudomonadati</taxon>
        <taxon>Pseudomonadota</taxon>
        <taxon>Gammaproteobacteria</taxon>
        <taxon>Pseudomonadales</taxon>
        <taxon>Pseudomonadaceae</taxon>
        <taxon>Pseudomonas</taxon>
    </lineage>
</organism>
<evidence type="ECO:0000256" key="6">
    <source>
        <dbReference type="ARBA" id="ARBA00022692"/>
    </source>
</evidence>
<dbReference type="InterPro" id="IPR024194">
    <property type="entry name" value="Ac/AlaTfrase_AlgI/DltB"/>
</dbReference>
<dbReference type="InterPro" id="IPR004299">
    <property type="entry name" value="MBOAT_fam"/>
</dbReference>
<comment type="pathway">
    <text evidence="2 11">Glycan biosynthesis; alginate biosynthesis.</text>
</comment>
<feature type="transmembrane region" description="Helical" evidence="12">
    <location>
        <begin position="321"/>
        <end position="341"/>
    </location>
</feature>
<name>A0A562QMZ6_9PSED</name>
<evidence type="ECO:0000256" key="8">
    <source>
        <dbReference type="ARBA" id="ARBA00022989"/>
    </source>
</evidence>
<evidence type="ECO:0000256" key="4">
    <source>
        <dbReference type="ARBA" id="ARBA00022475"/>
    </source>
</evidence>